<reference evidence="2" key="1">
    <citation type="journal article" date="2014" name="Front. Microbiol.">
        <title>High frequency of phylogenetically diverse reductive dehalogenase-homologous genes in deep subseafloor sedimentary metagenomes.</title>
        <authorList>
            <person name="Kawai M."/>
            <person name="Futagami T."/>
            <person name="Toyoda A."/>
            <person name="Takaki Y."/>
            <person name="Nishi S."/>
            <person name="Hori S."/>
            <person name="Arai W."/>
            <person name="Tsubouchi T."/>
            <person name="Morono Y."/>
            <person name="Uchiyama I."/>
            <person name="Ito T."/>
            <person name="Fujiyama A."/>
            <person name="Inagaki F."/>
            <person name="Takami H."/>
        </authorList>
    </citation>
    <scope>NUCLEOTIDE SEQUENCE</scope>
    <source>
        <strain evidence="2">Expedition CK06-06</strain>
    </source>
</reference>
<comment type="caution">
    <text evidence="2">The sequence shown here is derived from an EMBL/GenBank/DDBJ whole genome shotgun (WGS) entry which is preliminary data.</text>
</comment>
<name>X1F366_9ZZZZ</name>
<protein>
    <submittedName>
        <fullName evidence="2">Uncharacterized protein</fullName>
    </submittedName>
</protein>
<dbReference type="EMBL" id="BARU01013658">
    <property type="protein sequence ID" value="GAH39382.1"/>
    <property type="molecule type" value="Genomic_DNA"/>
</dbReference>
<proteinExistence type="predicted"/>
<dbReference type="AlphaFoldDB" id="X1F366"/>
<gene>
    <name evidence="2" type="ORF">S03H2_24539</name>
</gene>
<keyword evidence="1" id="KW-0175">Coiled coil</keyword>
<feature type="non-terminal residue" evidence="2">
    <location>
        <position position="1"/>
    </location>
</feature>
<evidence type="ECO:0000256" key="1">
    <source>
        <dbReference type="SAM" id="Coils"/>
    </source>
</evidence>
<sequence length="192" mass="21919">EKIPIESAVASAQFFQGSGVLGDAIRDLKLPFTLKKLRKRISAEPVGQEKDLVEIRVEMIQARQALNVADYLVDRLRERHQQIKQLHENKSQILARYDEHIASIARELSEIKQRESAILATYNEQVKGINRQLSAIETNRKEIIAEYDETIKGISEQLPEIKNDIAEAKEEMKKMMEEAQPLSEAESRLLVG</sequence>
<organism evidence="2">
    <name type="scientific">marine sediment metagenome</name>
    <dbReference type="NCBI Taxonomy" id="412755"/>
    <lineage>
        <taxon>unclassified sequences</taxon>
        <taxon>metagenomes</taxon>
        <taxon>ecological metagenomes</taxon>
    </lineage>
</organism>
<feature type="coiled-coil region" evidence="1">
    <location>
        <begin position="94"/>
        <end position="185"/>
    </location>
</feature>
<accession>X1F366</accession>
<feature type="non-terminal residue" evidence="2">
    <location>
        <position position="192"/>
    </location>
</feature>
<evidence type="ECO:0000313" key="2">
    <source>
        <dbReference type="EMBL" id="GAH39382.1"/>
    </source>
</evidence>